<sequence length="781" mass="86907">MKVLKSWLKDFIDWDLTDDELVSKLTLTGTEVAGVALTVDRDVVVVEIKKIKKHPNADKLQIAKVFDGKEVLEIVCGAPNIAVGQKVSLAKIGATVGGKEIKEVEIRGINSFGMLCSEFELGLGDDHSGIKILDQNAPLGIALADYLKADSVFNLEITPNRGDCLSHIGIARELAAILGKSLRRPPLDLKMSLKRIVESLTVEIEDTNDCPRYYARMLANVKIAPSPKWLQDRLLACGATPINNIVDVTNYIMLDLGQPLHAFDADKIAGKRIVVRRAKNREKITTLDGEKRQLSSENLVIADEKHPLAIAGIMGGFDSQITPETKNIIIEAAEFNPRVIRRASKLLNLTTEASYRFERGIDSGGIQYAIDKAGKLMKETAGGELYSGIVKAGEVALHLYDDEIEYKKINNLIGLNLKDQEIDHILKSLGFLIEDGHFIVPSWRHDIECWQDIAEEIGRIYGYEKIKQIPLPKSKEPNKSFYYFKEYLKDILVDLGFTEVYNYSFLSASDLSILADKEKDLLEVKNPIQPENKYLRNSLVPGILKSIAKNSSFDDILIFEIGNVFTRSREKTNLAIAVSGKRVSSLSGVTGQFCARIGMAPAVSALPTGQAGDRQAKIKIQRFESADLKTIKIRKPFVEIAEIDLEHLAKDSKYLSALPVRQAGARHGKTSDLGLKISKKEITYRPISKFPSVTRDLAFIVGQNISVDKVAVEIYKISDLVNRVEVFDEFASDKFGKGKKNIAFHIFLQAQDRTLKDSEVNGIIKEIISAIEKKYKAKLRK</sequence>
<keyword evidence="9 15" id="KW-0067">ATP-binding</keyword>
<dbReference type="AlphaFoldDB" id="A0A1J4RPV8"/>
<dbReference type="InterPro" id="IPR041616">
    <property type="entry name" value="PheRS_beta_core"/>
</dbReference>
<accession>A0A1J4RPV8</accession>
<dbReference type="FunFam" id="3.50.40.10:FF:000001">
    <property type="entry name" value="Phenylalanine--tRNA ligase beta subunit"/>
    <property type="match status" value="1"/>
</dbReference>
<dbReference type="Gene3D" id="3.30.70.380">
    <property type="entry name" value="Ferrodoxin-fold anticodon-binding domain"/>
    <property type="match status" value="1"/>
</dbReference>
<evidence type="ECO:0000256" key="4">
    <source>
        <dbReference type="ARBA" id="ARBA00022490"/>
    </source>
</evidence>
<evidence type="ECO:0000256" key="2">
    <source>
        <dbReference type="ARBA" id="ARBA00008653"/>
    </source>
</evidence>
<dbReference type="InterPro" id="IPR009061">
    <property type="entry name" value="DNA-bd_dom_put_sf"/>
</dbReference>
<dbReference type="InterPro" id="IPR036690">
    <property type="entry name" value="Fdx_antiC-bd_sf"/>
</dbReference>
<evidence type="ECO:0000259" key="18">
    <source>
        <dbReference type="PROSITE" id="PS51447"/>
    </source>
</evidence>
<dbReference type="NCBIfam" id="NF045760">
    <property type="entry name" value="YtpR"/>
    <property type="match status" value="1"/>
</dbReference>
<dbReference type="InterPro" id="IPR045060">
    <property type="entry name" value="Phe-tRNA-ligase_IIc_bsu"/>
</dbReference>
<dbReference type="GO" id="GO:0006432">
    <property type="term" value="P:phenylalanyl-tRNA aminoacylation"/>
    <property type="evidence" value="ECO:0007669"/>
    <property type="project" value="UniProtKB-UniRule"/>
</dbReference>
<dbReference type="Gene3D" id="2.40.50.140">
    <property type="entry name" value="Nucleic acid-binding proteins"/>
    <property type="match status" value="1"/>
</dbReference>
<keyword evidence="6 15" id="KW-0436">Ligase</keyword>
<evidence type="ECO:0000256" key="7">
    <source>
        <dbReference type="ARBA" id="ARBA00022723"/>
    </source>
</evidence>
<dbReference type="InterPro" id="IPR005121">
    <property type="entry name" value="Fdx_antiC-bd"/>
</dbReference>
<dbReference type="EC" id="6.1.1.20" evidence="15"/>
<dbReference type="SUPFAM" id="SSF56037">
    <property type="entry name" value="PheT/TilS domain"/>
    <property type="match status" value="1"/>
</dbReference>
<reference evidence="20 21" key="1">
    <citation type="journal article" date="2016" name="Environ. Microbiol.">
        <title>Genomic resolution of a cold subsurface aquifer community provides metabolic insights for novel microbes adapted to high CO concentrations.</title>
        <authorList>
            <person name="Probst A.J."/>
            <person name="Castelle C.J."/>
            <person name="Singh A."/>
            <person name="Brown C.T."/>
            <person name="Anantharaman K."/>
            <person name="Sharon I."/>
            <person name="Hug L.A."/>
            <person name="Burstein D."/>
            <person name="Emerson J.B."/>
            <person name="Thomas B.C."/>
            <person name="Banfield J.F."/>
        </authorList>
    </citation>
    <scope>NUCLEOTIDE SEQUENCE [LARGE SCALE GENOMIC DNA]</scope>
    <source>
        <strain evidence="20">CG1_02_42_45</strain>
    </source>
</reference>
<dbReference type="CDD" id="cd02796">
    <property type="entry name" value="tRNA_bind_bactPheRS"/>
    <property type="match status" value="1"/>
</dbReference>
<feature type="domain" description="FDX-ACB" evidence="18">
    <location>
        <begin position="688"/>
        <end position="780"/>
    </location>
</feature>
<dbReference type="Pfam" id="PF17759">
    <property type="entry name" value="tRNA_synthFbeta"/>
    <property type="match status" value="1"/>
</dbReference>
<dbReference type="Pfam" id="PF01588">
    <property type="entry name" value="tRNA_bind"/>
    <property type="match status" value="1"/>
</dbReference>
<evidence type="ECO:0000256" key="12">
    <source>
        <dbReference type="ARBA" id="ARBA00022917"/>
    </source>
</evidence>
<dbReference type="InterPro" id="IPR012340">
    <property type="entry name" value="NA-bd_OB-fold"/>
</dbReference>
<evidence type="ECO:0000256" key="14">
    <source>
        <dbReference type="ARBA" id="ARBA00049255"/>
    </source>
</evidence>
<evidence type="ECO:0000313" key="21">
    <source>
        <dbReference type="Proteomes" id="UP000182753"/>
    </source>
</evidence>
<name>A0A1J4RPV8_9BACT</name>
<dbReference type="FunFam" id="2.40.50.140:FF:000045">
    <property type="entry name" value="Phenylalanine--tRNA ligase beta subunit"/>
    <property type="match status" value="1"/>
</dbReference>
<dbReference type="PANTHER" id="PTHR10947:SF0">
    <property type="entry name" value="PHENYLALANINE--TRNA LIGASE BETA SUBUNIT"/>
    <property type="match status" value="1"/>
</dbReference>
<evidence type="ECO:0000256" key="6">
    <source>
        <dbReference type="ARBA" id="ARBA00022598"/>
    </source>
</evidence>
<gene>
    <name evidence="15" type="primary">pheT</name>
    <name evidence="20" type="ORF">AUJ40_02650</name>
</gene>
<dbReference type="Gene3D" id="3.30.930.10">
    <property type="entry name" value="Bira Bifunctional Protein, Domain 2"/>
    <property type="match status" value="1"/>
</dbReference>
<dbReference type="InterPro" id="IPR045864">
    <property type="entry name" value="aa-tRNA-synth_II/BPL/LPL"/>
</dbReference>
<keyword evidence="7 15" id="KW-0479">Metal-binding</keyword>
<dbReference type="GO" id="GO:0009328">
    <property type="term" value="C:phenylalanine-tRNA ligase complex"/>
    <property type="evidence" value="ECO:0007669"/>
    <property type="project" value="TreeGrafter"/>
</dbReference>
<keyword evidence="11 16" id="KW-0694">RNA-binding</keyword>
<evidence type="ECO:0000256" key="5">
    <source>
        <dbReference type="ARBA" id="ARBA00022555"/>
    </source>
</evidence>
<evidence type="ECO:0000256" key="16">
    <source>
        <dbReference type="PROSITE-ProRule" id="PRU00209"/>
    </source>
</evidence>
<dbReference type="Pfam" id="PF03147">
    <property type="entry name" value="FDX-ACB"/>
    <property type="match status" value="1"/>
</dbReference>
<comment type="catalytic activity">
    <reaction evidence="14 15">
        <text>tRNA(Phe) + L-phenylalanine + ATP = L-phenylalanyl-tRNA(Phe) + AMP + diphosphate + H(+)</text>
        <dbReference type="Rhea" id="RHEA:19413"/>
        <dbReference type="Rhea" id="RHEA-COMP:9668"/>
        <dbReference type="Rhea" id="RHEA-COMP:9699"/>
        <dbReference type="ChEBI" id="CHEBI:15378"/>
        <dbReference type="ChEBI" id="CHEBI:30616"/>
        <dbReference type="ChEBI" id="CHEBI:33019"/>
        <dbReference type="ChEBI" id="CHEBI:58095"/>
        <dbReference type="ChEBI" id="CHEBI:78442"/>
        <dbReference type="ChEBI" id="CHEBI:78531"/>
        <dbReference type="ChEBI" id="CHEBI:456215"/>
        <dbReference type="EC" id="6.1.1.20"/>
    </reaction>
</comment>
<feature type="binding site" evidence="15">
    <location>
        <position position="456"/>
    </location>
    <ligand>
        <name>Mg(2+)</name>
        <dbReference type="ChEBI" id="CHEBI:18420"/>
        <note>shared with alpha subunit</note>
    </ligand>
</feature>
<dbReference type="Pfam" id="PF03483">
    <property type="entry name" value="B3_4"/>
    <property type="match status" value="1"/>
</dbReference>
<comment type="caution">
    <text evidence="20">The sequence shown here is derived from an EMBL/GenBank/DDBJ whole genome shotgun (WGS) entry which is preliminary data.</text>
</comment>
<evidence type="ECO:0000256" key="9">
    <source>
        <dbReference type="ARBA" id="ARBA00022840"/>
    </source>
</evidence>
<proteinExistence type="inferred from homology"/>
<keyword evidence="13 15" id="KW-0030">Aminoacyl-tRNA synthetase</keyword>
<dbReference type="HAMAP" id="MF_00283">
    <property type="entry name" value="Phe_tRNA_synth_beta1"/>
    <property type="match status" value="1"/>
</dbReference>
<dbReference type="InterPro" id="IPR005146">
    <property type="entry name" value="B3/B4_tRNA-bd"/>
</dbReference>
<dbReference type="SMART" id="SM00874">
    <property type="entry name" value="B5"/>
    <property type="match status" value="1"/>
</dbReference>
<dbReference type="EMBL" id="MNUJ01000052">
    <property type="protein sequence ID" value="OIN89064.1"/>
    <property type="molecule type" value="Genomic_DNA"/>
</dbReference>
<dbReference type="InterPro" id="IPR020825">
    <property type="entry name" value="Phe-tRNA_synthase-like_B3/B4"/>
</dbReference>
<organism evidence="20 21">
    <name type="scientific">Candidatus Berkelbacteria bacterium CG1_02_42_45</name>
    <dbReference type="NCBI Taxonomy" id="1805036"/>
    <lineage>
        <taxon>Bacteria</taxon>
        <taxon>Candidatus Berkelbacteria</taxon>
    </lineage>
</organism>
<feature type="binding site" evidence="15">
    <location>
        <position position="452"/>
    </location>
    <ligand>
        <name>Mg(2+)</name>
        <dbReference type="ChEBI" id="CHEBI:18420"/>
        <note>shared with alpha subunit</note>
    </ligand>
</feature>
<dbReference type="SUPFAM" id="SSF50249">
    <property type="entry name" value="Nucleic acid-binding proteins"/>
    <property type="match status" value="1"/>
</dbReference>
<comment type="similarity">
    <text evidence="2 15">Belongs to the phenylalanyl-tRNA synthetase beta subunit family. Type 1 subfamily.</text>
</comment>
<dbReference type="SUPFAM" id="SSF46955">
    <property type="entry name" value="Putative DNA-binding domain"/>
    <property type="match status" value="1"/>
</dbReference>
<evidence type="ECO:0000256" key="8">
    <source>
        <dbReference type="ARBA" id="ARBA00022741"/>
    </source>
</evidence>
<keyword evidence="5 16" id="KW-0820">tRNA-binding</keyword>
<dbReference type="SUPFAM" id="SSF55681">
    <property type="entry name" value="Class II aaRS and biotin synthetases"/>
    <property type="match status" value="1"/>
</dbReference>
<dbReference type="GO" id="GO:0005524">
    <property type="term" value="F:ATP binding"/>
    <property type="evidence" value="ECO:0007669"/>
    <property type="project" value="UniProtKB-UniRule"/>
</dbReference>
<dbReference type="Gene3D" id="3.30.56.10">
    <property type="match status" value="2"/>
</dbReference>
<evidence type="ECO:0000256" key="13">
    <source>
        <dbReference type="ARBA" id="ARBA00023146"/>
    </source>
</evidence>
<keyword evidence="12 15" id="KW-0648">Protein biosynthesis</keyword>
<comment type="subcellular location">
    <subcellularLocation>
        <location evidence="1 15">Cytoplasm</location>
    </subcellularLocation>
</comment>
<protein>
    <recommendedName>
        <fullName evidence="15">Phenylalanine--tRNA ligase beta subunit</fullName>
        <ecNumber evidence="15">6.1.1.20</ecNumber>
    </recommendedName>
    <alternativeName>
        <fullName evidence="15">Phenylalanyl-tRNA synthetase beta subunit</fullName>
        <shortName evidence="15">PheRS</shortName>
    </alternativeName>
</protein>
<dbReference type="SMART" id="SM00896">
    <property type="entry name" value="FDX-ACB"/>
    <property type="match status" value="1"/>
</dbReference>
<comment type="subunit">
    <text evidence="3 15">Tetramer of two alpha and two beta subunits.</text>
</comment>
<evidence type="ECO:0000313" key="20">
    <source>
        <dbReference type="EMBL" id="OIN89064.1"/>
    </source>
</evidence>
<evidence type="ECO:0000256" key="10">
    <source>
        <dbReference type="ARBA" id="ARBA00022842"/>
    </source>
</evidence>
<evidence type="ECO:0000256" key="15">
    <source>
        <dbReference type="HAMAP-Rule" id="MF_00283"/>
    </source>
</evidence>
<evidence type="ECO:0000259" key="17">
    <source>
        <dbReference type="PROSITE" id="PS50886"/>
    </source>
</evidence>
<comment type="cofactor">
    <cofactor evidence="15">
        <name>Mg(2+)</name>
        <dbReference type="ChEBI" id="CHEBI:18420"/>
    </cofactor>
    <text evidence="15">Binds 2 magnesium ions per tetramer.</text>
</comment>
<dbReference type="NCBIfam" id="TIGR00472">
    <property type="entry name" value="pheT_bact"/>
    <property type="match status" value="1"/>
</dbReference>
<dbReference type="Pfam" id="PF03484">
    <property type="entry name" value="B5"/>
    <property type="match status" value="1"/>
</dbReference>
<evidence type="ECO:0000256" key="3">
    <source>
        <dbReference type="ARBA" id="ARBA00011209"/>
    </source>
</evidence>
<dbReference type="PANTHER" id="PTHR10947">
    <property type="entry name" value="PHENYLALANYL-TRNA SYNTHETASE BETA CHAIN AND LEUCINE-RICH REPEAT-CONTAINING PROTEIN 47"/>
    <property type="match status" value="1"/>
</dbReference>
<dbReference type="InterPro" id="IPR033714">
    <property type="entry name" value="tRNA_bind_bactPheRS"/>
</dbReference>
<dbReference type="GO" id="GO:0000287">
    <property type="term" value="F:magnesium ion binding"/>
    <property type="evidence" value="ECO:0007669"/>
    <property type="project" value="UniProtKB-UniRule"/>
</dbReference>
<dbReference type="GO" id="GO:0000049">
    <property type="term" value="F:tRNA binding"/>
    <property type="evidence" value="ECO:0007669"/>
    <property type="project" value="UniProtKB-UniRule"/>
</dbReference>
<keyword evidence="8 15" id="KW-0547">Nucleotide-binding</keyword>
<dbReference type="InterPro" id="IPR002547">
    <property type="entry name" value="tRNA-bd_dom"/>
</dbReference>
<evidence type="ECO:0000256" key="1">
    <source>
        <dbReference type="ARBA" id="ARBA00004496"/>
    </source>
</evidence>
<keyword evidence="10 15" id="KW-0460">Magnesium</keyword>
<dbReference type="SUPFAM" id="SSF54991">
    <property type="entry name" value="Anticodon-binding domain of PheRS"/>
    <property type="match status" value="1"/>
</dbReference>
<dbReference type="InterPro" id="IPR004532">
    <property type="entry name" value="Phe-tRNA-ligase_IIc_bsu_bact"/>
</dbReference>
<evidence type="ECO:0000256" key="11">
    <source>
        <dbReference type="ARBA" id="ARBA00022884"/>
    </source>
</evidence>
<evidence type="ECO:0000259" key="19">
    <source>
        <dbReference type="PROSITE" id="PS51483"/>
    </source>
</evidence>
<dbReference type="PROSITE" id="PS51483">
    <property type="entry name" value="B5"/>
    <property type="match status" value="1"/>
</dbReference>
<dbReference type="GO" id="GO:0004826">
    <property type="term" value="F:phenylalanine-tRNA ligase activity"/>
    <property type="evidence" value="ECO:0007669"/>
    <property type="project" value="UniProtKB-UniRule"/>
</dbReference>
<dbReference type="PROSITE" id="PS51447">
    <property type="entry name" value="FDX_ACB"/>
    <property type="match status" value="1"/>
</dbReference>
<dbReference type="InterPro" id="IPR005147">
    <property type="entry name" value="tRNA_synthase_B5-dom"/>
</dbReference>
<dbReference type="Gene3D" id="3.50.40.10">
    <property type="entry name" value="Phenylalanyl-trna Synthetase, Chain B, domain 3"/>
    <property type="match status" value="1"/>
</dbReference>
<dbReference type="PROSITE" id="PS50886">
    <property type="entry name" value="TRBD"/>
    <property type="match status" value="1"/>
</dbReference>
<feature type="domain" description="B5" evidence="19">
    <location>
        <begin position="397"/>
        <end position="468"/>
    </location>
</feature>
<dbReference type="SMART" id="SM00873">
    <property type="entry name" value="B3_4"/>
    <property type="match status" value="1"/>
</dbReference>
<feature type="binding site" evidence="15">
    <location>
        <position position="446"/>
    </location>
    <ligand>
        <name>Mg(2+)</name>
        <dbReference type="ChEBI" id="CHEBI:18420"/>
        <note>shared with alpha subunit</note>
    </ligand>
</feature>
<feature type="binding site" evidence="15">
    <location>
        <position position="455"/>
    </location>
    <ligand>
        <name>Mg(2+)</name>
        <dbReference type="ChEBI" id="CHEBI:18420"/>
        <note>shared with alpha subunit</note>
    </ligand>
</feature>
<dbReference type="Proteomes" id="UP000182753">
    <property type="component" value="Unassembled WGS sequence"/>
</dbReference>
<feature type="domain" description="TRNA-binding" evidence="17">
    <location>
        <begin position="37"/>
        <end position="144"/>
    </location>
</feature>
<keyword evidence="4 15" id="KW-0963">Cytoplasm</keyword>